<evidence type="ECO:0000259" key="8">
    <source>
        <dbReference type="Pfam" id="PF11618"/>
    </source>
</evidence>
<evidence type="ECO:0000256" key="5">
    <source>
        <dbReference type="ARBA" id="ARBA00023273"/>
    </source>
</evidence>
<gene>
    <name evidence="9" type="ORF">TVY486_0802630</name>
</gene>
<dbReference type="InterPro" id="IPR035892">
    <property type="entry name" value="C2_domain_sf"/>
</dbReference>
<dbReference type="Pfam" id="PF11618">
    <property type="entry name" value="C2-C2_1"/>
    <property type="match status" value="1"/>
</dbReference>
<evidence type="ECO:0000256" key="3">
    <source>
        <dbReference type="ARBA" id="ARBA00023054"/>
    </source>
</evidence>
<feature type="coiled-coil region" evidence="6">
    <location>
        <begin position="11"/>
        <end position="41"/>
    </location>
</feature>
<dbReference type="GO" id="GO:0005856">
    <property type="term" value="C:cytoskeleton"/>
    <property type="evidence" value="ECO:0007669"/>
    <property type="project" value="UniProtKB-ARBA"/>
</dbReference>
<comment type="similarity">
    <text evidence="2">Belongs to the RPGRIP1 family.</text>
</comment>
<evidence type="ECO:0000256" key="7">
    <source>
        <dbReference type="SAM" id="MobiDB-lite"/>
    </source>
</evidence>
<evidence type="ECO:0000256" key="4">
    <source>
        <dbReference type="ARBA" id="ARBA00023069"/>
    </source>
</evidence>
<comment type="subcellular location">
    <subcellularLocation>
        <location evidence="1">Cell projection</location>
        <location evidence="1">Cilium</location>
    </subcellularLocation>
</comment>
<dbReference type="GO" id="GO:0035869">
    <property type="term" value="C:ciliary transition zone"/>
    <property type="evidence" value="ECO:0007669"/>
    <property type="project" value="TreeGrafter"/>
</dbReference>
<evidence type="ECO:0000256" key="1">
    <source>
        <dbReference type="ARBA" id="ARBA00004138"/>
    </source>
</evidence>
<dbReference type="InterPro" id="IPR021656">
    <property type="entry name" value="C2-C2_1"/>
</dbReference>
<dbReference type="EMBL" id="HE573024">
    <property type="protein sequence ID" value="CCC49654.1"/>
    <property type="molecule type" value="Genomic_DNA"/>
</dbReference>
<keyword evidence="4" id="KW-0969">Cilium</keyword>
<name>G0U0Q5_TRYVY</name>
<feature type="compositionally biased region" description="Pro residues" evidence="7">
    <location>
        <begin position="91"/>
        <end position="102"/>
    </location>
</feature>
<dbReference type="PANTHER" id="PTHR14240">
    <property type="entry name" value="RETINITIS PIGMENTOSA GTPASE REGULATOR-INTERACTING PROTEIN"/>
    <property type="match status" value="1"/>
</dbReference>
<dbReference type="SUPFAM" id="SSF49562">
    <property type="entry name" value="C2 domain (Calcium/lipid-binding domain, CaLB)"/>
    <property type="match status" value="1"/>
</dbReference>
<dbReference type="VEuPathDB" id="TriTrypDB:TvY486_0802630"/>
<keyword evidence="5" id="KW-0966">Cell projection</keyword>
<sequence>MLPRVNTNRTADEWREAFFQLEERQRQLQQQLNERDKELKLLKVSQRRSAAAARHLPGFRAGGSRLVSSAAADDVGKREAPIVTEAATATSPPPPPPPPSAPLPRRMKETAPERNVEFVPVPSVARKQDTTLEALGVSAVAPPPDPSMVWGMENSIQNYMTANALYHANEELRQRLEDCAALVKTLQQELASSRAVTKATQTRLEETVQQVHQLSRERDIACQKLSVVQHTVSEHERQEQQRVAEEERIRFSFESQIADLRSRLVAGADSNEILSRDVRTLLSEVKEKSSTVLTLSSKLSLAEAALASQKQTNENLLVELKSLNCQLINERKRLLAATREVQLANMRADEARDTEARLSAAVQSRTALEREHVKLMESLVHVTEGALVQARAEVQQDLHESRAAAAHWEEVSKLLYKDISQRTRAHIQCREECEEAKSERDRTAVALRTVTAELQMCRVKLDIVWPTHSVDTRDLTPAELIAMFSNRKAVFKHMGRRDAAGRGTVASAGSGVDEGAASMYDVEIATELEDTALSEQVHELREANRLLVAELERLQLANDLQAERLGTLEKHLHREQEAAQASVKEVQEREAATQEFLQCQLDRVSFLEAQVRSLRGYEVPPSKSLSDISEGETVFDLFLGQLLSTETPQGIGIRNTFPPVFCSVDFLLHETVTTSVVTGLNAFLDTTVSFCVAMDALLLWYLQSRELLVQLHHVHSMEEAGSADSDGENRNNISFAERLYTTLAEGSVSLYALASDPKYRDAQRPTLRGHIPLVDSNGHHVASVEFVVTVRAPFSEAFRALAAASAEERNRVQHLSVEQGDDAGQGSALVPHDRAGEECSVKRRQPGGSVEVGAPAEGRTPAVGTETPTNKVASSRERRMQLVHTPARPDVGEGVSTTSSSISGVGQSPNFTLVPRAAAIANMLAPSAVRTLVVDVSKLWLPHNLSRLPLLSCYYVLKPLGRHMYLPPPPAPRYEYEYLQEGGTSGTLFQVRTTKELLDVTREPFILFFLDETPHVMGGFAVKESSTRPYWAMAMTEWRLALENPGEYVTLMLPLIDQRGTHIEGARVRVRLLATGLSANEIKTAPSHEAVAALSETYRSQPACAVEGMDRQPYGNALVSDQRASAHGEVVEAQGAGVGSDVANSAHGAQREVPVDDIDMEMIRRQLGF</sequence>
<feature type="region of interest" description="Disordered" evidence="7">
    <location>
        <begin position="836"/>
        <end position="878"/>
    </location>
</feature>
<keyword evidence="3 6" id="KW-0175">Coiled coil</keyword>
<dbReference type="GO" id="GO:1905515">
    <property type="term" value="P:non-motile cilium assembly"/>
    <property type="evidence" value="ECO:0007669"/>
    <property type="project" value="TreeGrafter"/>
</dbReference>
<protein>
    <recommendedName>
        <fullName evidence="8">RPGR-interacting protein 1 first C2 domain-containing protein</fullName>
    </recommendedName>
</protein>
<accession>G0U0Q5</accession>
<organism evidence="9">
    <name type="scientific">Trypanosoma vivax (strain Y486)</name>
    <dbReference type="NCBI Taxonomy" id="1055687"/>
    <lineage>
        <taxon>Eukaryota</taxon>
        <taxon>Discoba</taxon>
        <taxon>Euglenozoa</taxon>
        <taxon>Kinetoplastea</taxon>
        <taxon>Metakinetoplastina</taxon>
        <taxon>Trypanosomatida</taxon>
        <taxon>Trypanosomatidae</taxon>
        <taxon>Trypanosoma</taxon>
        <taxon>Duttonella</taxon>
    </lineage>
</organism>
<evidence type="ECO:0000256" key="2">
    <source>
        <dbReference type="ARBA" id="ARBA00006042"/>
    </source>
</evidence>
<feature type="coiled-coil region" evidence="6">
    <location>
        <begin position="306"/>
        <end position="371"/>
    </location>
</feature>
<feature type="region of interest" description="Disordered" evidence="7">
    <location>
        <begin position="85"/>
        <end position="111"/>
    </location>
</feature>
<reference evidence="9" key="1">
    <citation type="journal article" date="2012" name="Proc. Natl. Acad. Sci. U.S.A.">
        <title>Antigenic diversity is generated by distinct evolutionary mechanisms in African trypanosome species.</title>
        <authorList>
            <person name="Jackson A.P."/>
            <person name="Berry A."/>
            <person name="Aslett M."/>
            <person name="Allison H.C."/>
            <person name="Burton P."/>
            <person name="Vavrova-Anderson J."/>
            <person name="Brown R."/>
            <person name="Browne H."/>
            <person name="Corton N."/>
            <person name="Hauser H."/>
            <person name="Gamble J."/>
            <person name="Gilderthorp R."/>
            <person name="Marcello L."/>
            <person name="McQuillan J."/>
            <person name="Otto T.D."/>
            <person name="Quail M.A."/>
            <person name="Sanders M.J."/>
            <person name="van Tonder A."/>
            <person name="Ginger M.L."/>
            <person name="Field M.C."/>
            <person name="Barry J.D."/>
            <person name="Hertz-Fowler C."/>
            <person name="Berriman M."/>
        </authorList>
    </citation>
    <scope>NUCLEOTIDE SEQUENCE</scope>
    <source>
        <strain evidence="9">Y486</strain>
    </source>
</reference>
<dbReference type="InterPro" id="IPR031139">
    <property type="entry name" value="RPGRIP1_fam"/>
</dbReference>
<dbReference type="PANTHER" id="PTHR14240:SF1">
    <property type="entry name" value="PROTEIN FANTOM-RELATED"/>
    <property type="match status" value="1"/>
</dbReference>
<proteinExistence type="inferred from homology"/>
<evidence type="ECO:0000256" key="6">
    <source>
        <dbReference type="SAM" id="Coils"/>
    </source>
</evidence>
<evidence type="ECO:0000313" key="9">
    <source>
        <dbReference type="EMBL" id="CCC49654.1"/>
    </source>
</evidence>
<dbReference type="AlphaFoldDB" id="G0U0Q5"/>
<dbReference type="OMA" id="CRAECEE"/>
<dbReference type="Gene3D" id="2.60.40.150">
    <property type="entry name" value="C2 domain"/>
    <property type="match status" value="1"/>
</dbReference>
<feature type="domain" description="RPGR-interacting protein 1 first C2" evidence="8">
    <location>
        <begin position="626"/>
        <end position="718"/>
    </location>
</feature>